<organism evidence="3 4">
    <name type="scientific">Thalassomonas actiniarum</name>
    <dbReference type="NCBI Taxonomy" id="485447"/>
    <lineage>
        <taxon>Bacteria</taxon>
        <taxon>Pseudomonadati</taxon>
        <taxon>Pseudomonadota</taxon>
        <taxon>Gammaproteobacteria</taxon>
        <taxon>Alteromonadales</taxon>
        <taxon>Colwelliaceae</taxon>
        <taxon>Thalassomonas</taxon>
    </lineage>
</organism>
<dbReference type="InterPro" id="IPR029057">
    <property type="entry name" value="PRTase-like"/>
</dbReference>
<evidence type="ECO:0000313" key="4">
    <source>
        <dbReference type="Proteomes" id="UP000032568"/>
    </source>
</evidence>
<sequence length="256" mass="28730">MELKPPLLKSGRQLLAISQSCYLRSLIYFKSLLTTRLSSCDLCGSPCRQYALLCHTCAGDLPVFKTAGIRGDLLNWPAVNRALPKTCFDHLVSLSPYQWPLSMWLKQLKYQGRFELATLLGQVLADHWQKQIKPYLEEAPGLVLPVPLHFSKWQLRGYNQAHLIAKTFAGQLDYRYQATALTRVKQTSAQVGQSGIARRKNLRRAFTVNTKLLPQHVLLIDDVITTGSTVNEISRQLKKQGVLKVTVVSACLTLPG</sequence>
<dbReference type="SUPFAM" id="SSF53271">
    <property type="entry name" value="PRTase-like"/>
    <property type="match status" value="1"/>
</dbReference>
<dbReference type="RefSeq" id="WP_044834293.1">
    <property type="nucleotide sequence ID" value="NZ_CP059735.1"/>
</dbReference>
<feature type="domain" description="Phosphoribosyltransferase" evidence="2">
    <location>
        <begin position="200"/>
        <end position="249"/>
    </location>
</feature>
<name>A0AAE9YPK7_9GAMM</name>
<dbReference type="Gene3D" id="3.40.50.2020">
    <property type="match status" value="1"/>
</dbReference>
<dbReference type="Pfam" id="PF00156">
    <property type="entry name" value="Pribosyltran"/>
    <property type="match status" value="1"/>
</dbReference>
<reference evidence="3 4" key="2">
    <citation type="journal article" date="2022" name="Mar. Drugs">
        <title>Bioassay-Guided Fractionation Leads to the Detection of Cholic Acid Generated by the Rare Thalassomonas sp.</title>
        <authorList>
            <person name="Pheiffer F."/>
            <person name="Schneider Y.K."/>
            <person name="Hansen E.H."/>
            <person name="Andersen J.H."/>
            <person name="Isaksson J."/>
            <person name="Busche T."/>
            <person name="R C."/>
            <person name="Kalinowski J."/>
            <person name="Zyl L.V."/>
            <person name="Trindade M."/>
        </authorList>
    </citation>
    <scope>NUCLEOTIDE SEQUENCE [LARGE SCALE GENOMIC DNA]</scope>
    <source>
        <strain evidence="3 4">A5K-106</strain>
    </source>
</reference>
<gene>
    <name evidence="3" type="ORF">SG35_027425</name>
</gene>
<dbReference type="InterPro" id="IPR000836">
    <property type="entry name" value="PRTase_dom"/>
</dbReference>
<comment type="similarity">
    <text evidence="1">Belongs to the ComF/GntX family.</text>
</comment>
<dbReference type="Proteomes" id="UP000032568">
    <property type="component" value="Chromosome"/>
</dbReference>
<dbReference type="AlphaFoldDB" id="A0AAE9YPK7"/>
<dbReference type="CDD" id="cd06223">
    <property type="entry name" value="PRTases_typeI"/>
    <property type="match status" value="1"/>
</dbReference>
<proteinExistence type="inferred from homology"/>
<evidence type="ECO:0000313" key="3">
    <source>
        <dbReference type="EMBL" id="WDD98914.1"/>
    </source>
</evidence>
<dbReference type="InterPro" id="IPR051910">
    <property type="entry name" value="ComF/GntX_DNA_util-trans"/>
</dbReference>
<dbReference type="PANTHER" id="PTHR47505:SF1">
    <property type="entry name" value="DNA UTILIZATION PROTEIN YHGH"/>
    <property type="match status" value="1"/>
</dbReference>
<evidence type="ECO:0000259" key="2">
    <source>
        <dbReference type="Pfam" id="PF00156"/>
    </source>
</evidence>
<evidence type="ECO:0000256" key="1">
    <source>
        <dbReference type="ARBA" id="ARBA00008007"/>
    </source>
</evidence>
<accession>A0AAE9YPK7</accession>
<keyword evidence="4" id="KW-1185">Reference proteome</keyword>
<dbReference type="EMBL" id="CP059735">
    <property type="protein sequence ID" value="WDD98914.1"/>
    <property type="molecule type" value="Genomic_DNA"/>
</dbReference>
<protein>
    <submittedName>
        <fullName evidence="3">ComF family protein</fullName>
    </submittedName>
</protein>
<dbReference type="KEGG" id="tact:SG35_027425"/>
<dbReference type="PANTHER" id="PTHR47505">
    <property type="entry name" value="DNA UTILIZATION PROTEIN YHGH"/>
    <property type="match status" value="1"/>
</dbReference>
<reference evidence="3 4" key="1">
    <citation type="journal article" date="2015" name="Genome Announc.">
        <title>Draft Genome Sequences of Marine Isolates of Thalassomonas viridans and Thalassomonas actiniarum.</title>
        <authorList>
            <person name="Olonade I."/>
            <person name="van Zyl L.J."/>
            <person name="Trindade M."/>
        </authorList>
    </citation>
    <scope>NUCLEOTIDE SEQUENCE [LARGE SCALE GENOMIC DNA]</scope>
    <source>
        <strain evidence="3 4">A5K-106</strain>
    </source>
</reference>